<keyword evidence="6" id="KW-1185">Reference proteome</keyword>
<dbReference type="OrthoDB" id="10250730at2759"/>
<dbReference type="GO" id="GO:0016787">
    <property type="term" value="F:hydrolase activity"/>
    <property type="evidence" value="ECO:0007669"/>
    <property type="project" value="UniProtKB-KW"/>
</dbReference>
<gene>
    <name evidence="5" type="ORF">UCREL1_8178</name>
</gene>
<protein>
    <submittedName>
        <fullName evidence="5">Putative metallo-beta-lactamase superfamily protein</fullName>
    </submittedName>
</protein>
<evidence type="ECO:0000256" key="4">
    <source>
        <dbReference type="ARBA" id="ARBA00022833"/>
    </source>
</evidence>
<dbReference type="PANTHER" id="PTHR42978:SF5">
    <property type="entry name" value="METALLO-BETA-LACTAMASE DOMAIN-CONTAINING PROTEIN"/>
    <property type="match status" value="1"/>
</dbReference>
<dbReference type="AlphaFoldDB" id="M7SKF7"/>
<dbReference type="EMBL" id="KB706984">
    <property type="protein sequence ID" value="EMR64833.1"/>
    <property type="molecule type" value="Genomic_DNA"/>
</dbReference>
<organism evidence="5 6">
    <name type="scientific">Eutypa lata (strain UCR-EL1)</name>
    <name type="common">Grapevine dieback disease fungus</name>
    <name type="synonym">Eutypa armeniacae</name>
    <dbReference type="NCBI Taxonomy" id="1287681"/>
    <lineage>
        <taxon>Eukaryota</taxon>
        <taxon>Fungi</taxon>
        <taxon>Dikarya</taxon>
        <taxon>Ascomycota</taxon>
        <taxon>Pezizomycotina</taxon>
        <taxon>Sordariomycetes</taxon>
        <taxon>Xylariomycetidae</taxon>
        <taxon>Xylariales</taxon>
        <taxon>Diatrypaceae</taxon>
        <taxon>Eutypa</taxon>
    </lineage>
</organism>
<dbReference type="SUPFAM" id="SSF56281">
    <property type="entry name" value="Metallo-hydrolase/oxidoreductase"/>
    <property type="match status" value="1"/>
</dbReference>
<dbReference type="Proteomes" id="UP000012174">
    <property type="component" value="Unassembled WGS sequence"/>
</dbReference>
<evidence type="ECO:0000313" key="6">
    <source>
        <dbReference type="Proteomes" id="UP000012174"/>
    </source>
</evidence>
<dbReference type="InterPro" id="IPR051013">
    <property type="entry name" value="MBL_superfamily_lactonases"/>
</dbReference>
<dbReference type="Gene3D" id="3.60.15.10">
    <property type="entry name" value="Ribonuclease Z/Hydroxyacylglutathione hydrolase-like"/>
    <property type="match status" value="1"/>
</dbReference>
<proteinExistence type="inferred from homology"/>
<accession>M7SKF7</accession>
<dbReference type="KEGG" id="ela:UCREL1_8178"/>
<evidence type="ECO:0000256" key="1">
    <source>
        <dbReference type="ARBA" id="ARBA00007749"/>
    </source>
</evidence>
<evidence type="ECO:0000256" key="3">
    <source>
        <dbReference type="ARBA" id="ARBA00022801"/>
    </source>
</evidence>
<dbReference type="GO" id="GO:0046872">
    <property type="term" value="F:metal ion binding"/>
    <property type="evidence" value="ECO:0007669"/>
    <property type="project" value="UniProtKB-KW"/>
</dbReference>
<keyword evidence="4" id="KW-0862">Zinc</keyword>
<keyword evidence="3" id="KW-0378">Hydrolase</keyword>
<name>M7SKF7_EUTLA</name>
<evidence type="ECO:0000256" key="2">
    <source>
        <dbReference type="ARBA" id="ARBA00022723"/>
    </source>
</evidence>
<dbReference type="eggNOG" id="ENOG502S1A6">
    <property type="taxonomic scope" value="Eukaryota"/>
</dbReference>
<dbReference type="PANTHER" id="PTHR42978">
    <property type="entry name" value="QUORUM-QUENCHING LACTONASE YTNP-RELATED-RELATED"/>
    <property type="match status" value="1"/>
</dbReference>
<dbReference type="HOGENOM" id="CLU_030571_1_0_1"/>
<sequence length="353" mass="39210">MPAVELPAYRGASVTVRLINTGSNIICTTKTCCQPRIKGHEVLNLPTVAFLVEHAPSSTKVLFDGGVRKGFQNFSPAGMRQLNKCVPDMHVPYDIRDVMDRTGHSMDNLSWPIRRDSPLLQRDFEGKKLRELTFETDIQIGGFRAFDFWGDGSFYLLDTPGHSIGHICGLARTNEADWIFFGGYICHFAGSFRPTQDVPMPDPLPSDVQLHSHLPRPCPASIFTCCHPAGEEAGKKEPYYTVAKYDNTIYVDPELADKSIALLANFDASPNVLVAIAHDPAIAAFLPCIDQPGNEQSDIGGWRAAGFKAKCHWDFLNELPQDGMPGKSKLVEGYNCAGNEYFYDLENMMLYLK</sequence>
<dbReference type="InterPro" id="IPR036866">
    <property type="entry name" value="RibonucZ/Hydroxyglut_hydro"/>
</dbReference>
<evidence type="ECO:0000313" key="5">
    <source>
        <dbReference type="EMBL" id="EMR64833.1"/>
    </source>
</evidence>
<comment type="similarity">
    <text evidence="1">Belongs to the metallo-beta-lactamase superfamily.</text>
</comment>
<keyword evidence="2" id="KW-0479">Metal-binding</keyword>
<reference evidence="6" key="1">
    <citation type="journal article" date="2013" name="Genome Announc.">
        <title>Draft genome sequence of the grapevine dieback fungus Eutypa lata UCR-EL1.</title>
        <authorList>
            <person name="Blanco-Ulate B."/>
            <person name="Rolshausen P.E."/>
            <person name="Cantu D."/>
        </authorList>
    </citation>
    <scope>NUCLEOTIDE SEQUENCE [LARGE SCALE GENOMIC DNA]</scope>
    <source>
        <strain evidence="6">UCR-EL1</strain>
    </source>
</reference>